<keyword evidence="2" id="KW-1185">Reference proteome</keyword>
<dbReference type="InterPro" id="IPR029058">
    <property type="entry name" value="AB_hydrolase_fold"/>
</dbReference>
<sequence length="63" mass="6768">MPAAVWSRPEAARAGTELLVMLHGYGSSEEKLLPLFAVLPPNVTGVALRGHFDVGGTYGWFLL</sequence>
<dbReference type="Gene3D" id="3.40.50.1820">
    <property type="entry name" value="alpha/beta hydrolase"/>
    <property type="match status" value="1"/>
</dbReference>
<evidence type="ECO:0000313" key="1">
    <source>
        <dbReference type="EMBL" id="NKX52016.1"/>
    </source>
</evidence>
<dbReference type="EMBL" id="JAAZSR010000374">
    <property type="protein sequence ID" value="NKX52016.1"/>
    <property type="molecule type" value="Genomic_DNA"/>
</dbReference>
<comment type="caution">
    <text evidence="1">The sequence shown here is derived from an EMBL/GenBank/DDBJ whole genome shotgun (WGS) entry which is preliminary data.</text>
</comment>
<name>A0ABX1JUP3_9MICC</name>
<proteinExistence type="predicted"/>
<organism evidence="1 2">
    <name type="scientific">Arthrobacter deserti</name>
    <dbReference type="NCBI Taxonomy" id="1742687"/>
    <lineage>
        <taxon>Bacteria</taxon>
        <taxon>Bacillati</taxon>
        <taxon>Actinomycetota</taxon>
        <taxon>Actinomycetes</taxon>
        <taxon>Micrococcales</taxon>
        <taxon>Micrococcaceae</taxon>
        <taxon>Arthrobacter</taxon>
    </lineage>
</organism>
<dbReference type="SUPFAM" id="SSF53474">
    <property type="entry name" value="alpha/beta-Hydrolases"/>
    <property type="match status" value="1"/>
</dbReference>
<evidence type="ECO:0000313" key="2">
    <source>
        <dbReference type="Proteomes" id="UP000523795"/>
    </source>
</evidence>
<reference evidence="1 2" key="1">
    <citation type="submission" date="2020-04" db="EMBL/GenBank/DDBJ databases">
        <authorList>
            <person name="Liu S."/>
        </authorList>
    </citation>
    <scope>NUCLEOTIDE SEQUENCE [LARGE SCALE GENOMIC DNA]</scope>
    <source>
        <strain evidence="1 2">CGMCC 1.15091</strain>
    </source>
</reference>
<feature type="non-terminal residue" evidence="1">
    <location>
        <position position="63"/>
    </location>
</feature>
<accession>A0ABX1JUP3</accession>
<dbReference type="Proteomes" id="UP000523795">
    <property type="component" value="Unassembled WGS sequence"/>
</dbReference>
<gene>
    <name evidence="1" type="ORF">HER39_15870</name>
</gene>
<protein>
    <submittedName>
        <fullName evidence="1">Phospholipase</fullName>
    </submittedName>
</protein>